<gene>
    <name evidence="2" type="ORF">GCM10008905_27810</name>
</gene>
<name>A0ABN1J4L9_9CLOT</name>
<protein>
    <submittedName>
        <fullName evidence="2">Uncharacterized protein</fullName>
    </submittedName>
</protein>
<organism evidence="2 3">
    <name type="scientific">Clostridium malenominatum</name>
    <dbReference type="NCBI Taxonomy" id="1539"/>
    <lineage>
        <taxon>Bacteria</taxon>
        <taxon>Bacillati</taxon>
        <taxon>Bacillota</taxon>
        <taxon>Clostridia</taxon>
        <taxon>Eubacteriales</taxon>
        <taxon>Clostridiaceae</taxon>
        <taxon>Clostridium</taxon>
    </lineage>
</organism>
<dbReference type="EMBL" id="BAAACF010000003">
    <property type="protein sequence ID" value="GAA0728627.1"/>
    <property type="molecule type" value="Genomic_DNA"/>
</dbReference>
<sequence>MRNKKNNNKINAFEEQLKEIREYQKNAFNPGYYIGTGRVNLATKNLLRSPKILIILGCIILIPTIYNIVNNFNIVTVSHHLMQIILGTALVVGGIIRLRRKKF</sequence>
<evidence type="ECO:0000313" key="3">
    <source>
        <dbReference type="Proteomes" id="UP001500339"/>
    </source>
</evidence>
<keyword evidence="3" id="KW-1185">Reference proteome</keyword>
<keyword evidence="1" id="KW-0472">Membrane</keyword>
<feature type="transmembrane region" description="Helical" evidence="1">
    <location>
        <begin position="81"/>
        <end position="98"/>
    </location>
</feature>
<evidence type="ECO:0000256" key="1">
    <source>
        <dbReference type="SAM" id="Phobius"/>
    </source>
</evidence>
<keyword evidence="1" id="KW-0812">Transmembrane</keyword>
<proteinExistence type="predicted"/>
<dbReference type="Proteomes" id="UP001500339">
    <property type="component" value="Unassembled WGS sequence"/>
</dbReference>
<dbReference type="RefSeq" id="WP_343770602.1">
    <property type="nucleotide sequence ID" value="NZ_BAAACF010000003.1"/>
</dbReference>
<reference evidence="2 3" key="1">
    <citation type="journal article" date="2019" name="Int. J. Syst. Evol. Microbiol.">
        <title>The Global Catalogue of Microorganisms (GCM) 10K type strain sequencing project: providing services to taxonomists for standard genome sequencing and annotation.</title>
        <authorList>
            <consortium name="The Broad Institute Genomics Platform"/>
            <consortium name="The Broad Institute Genome Sequencing Center for Infectious Disease"/>
            <person name="Wu L."/>
            <person name="Ma J."/>
        </authorList>
    </citation>
    <scope>NUCLEOTIDE SEQUENCE [LARGE SCALE GENOMIC DNA]</scope>
    <source>
        <strain evidence="2 3">JCM 1405</strain>
    </source>
</reference>
<keyword evidence="1" id="KW-1133">Transmembrane helix</keyword>
<comment type="caution">
    <text evidence="2">The sequence shown here is derived from an EMBL/GenBank/DDBJ whole genome shotgun (WGS) entry which is preliminary data.</text>
</comment>
<feature type="transmembrane region" description="Helical" evidence="1">
    <location>
        <begin position="52"/>
        <end position="69"/>
    </location>
</feature>
<evidence type="ECO:0000313" key="2">
    <source>
        <dbReference type="EMBL" id="GAA0728627.1"/>
    </source>
</evidence>
<accession>A0ABN1J4L9</accession>